<evidence type="ECO:0000256" key="1">
    <source>
        <dbReference type="SAM" id="MobiDB-lite"/>
    </source>
</evidence>
<proteinExistence type="predicted"/>
<accession>A0ABQ8BGM7</accession>
<evidence type="ECO:0000313" key="2">
    <source>
        <dbReference type="EMBL" id="KAH0903913.1"/>
    </source>
</evidence>
<feature type="region of interest" description="Disordered" evidence="1">
    <location>
        <begin position="241"/>
        <end position="313"/>
    </location>
</feature>
<feature type="region of interest" description="Disordered" evidence="1">
    <location>
        <begin position="1"/>
        <end position="21"/>
    </location>
</feature>
<evidence type="ECO:0000313" key="3">
    <source>
        <dbReference type="Proteomes" id="UP000824890"/>
    </source>
</evidence>
<name>A0ABQ8BGM7_BRANA</name>
<dbReference type="EMBL" id="JAGKQM010000011">
    <property type="protein sequence ID" value="KAH0903913.1"/>
    <property type="molecule type" value="Genomic_DNA"/>
</dbReference>
<comment type="caution">
    <text evidence="2">The sequence shown here is derived from an EMBL/GenBank/DDBJ whole genome shotgun (WGS) entry which is preliminary data.</text>
</comment>
<evidence type="ECO:0008006" key="4">
    <source>
        <dbReference type="Google" id="ProtNLM"/>
    </source>
</evidence>
<feature type="non-terminal residue" evidence="2">
    <location>
        <position position="411"/>
    </location>
</feature>
<feature type="compositionally biased region" description="Basic and acidic residues" evidence="1">
    <location>
        <begin position="1"/>
        <end position="12"/>
    </location>
</feature>
<feature type="compositionally biased region" description="Basic and acidic residues" evidence="1">
    <location>
        <begin position="272"/>
        <end position="283"/>
    </location>
</feature>
<sequence length="411" mass="46590">MERRFSRFEKGKGQAPPELPTKRPLVRIPANDYEDLIEVNRLTIIGRLTNLQVQKPIRAVTEFIIWVEMNGLAPLVMTMDIELPTADITEVEFEYIKIEKHCFTCFSLFHEEADCPHRPINALPPKERNLGITQSIGRGDTTIEEATEGRRTSIQIRDRMGTIMDIMRDTESMLDLAMIAERIIVDINPSYLELLDRTPVTSEARHRPFNIELWKGIGLAWDHLLTSSLIYQKSLLPLQMEKTPPAEARPETTPTRTIKERLGGPSNTKAGSKSDSKERRPALERLSGSNQSKEQTIRQAPSFENGRLQEVESRVDEGVPMDQEPPGEIPTEPERIPATHRLGFSASRAKTRRATIPIAAQSKPASKRRVNPIRKRVVRSPLLGLTQRKTSGVRSATSARRKLVVEQEKYL</sequence>
<gene>
    <name evidence="2" type="ORF">HID58_043416</name>
</gene>
<dbReference type="Proteomes" id="UP000824890">
    <property type="component" value="Unassembled WGS sequence"/>
</dbReference>
<feature type="compositionally biased region" description="Low complexity" evidence="1">
    <location>
        <begin position="243"/>
        <end position="256"/>
    </location>
</feature>
<organism evidence="2 3">
    <name type="scientific">Brassica napus</name>
    <name type="common">Rape</name>
    <dbReference type="NCBI Taxonomy" id="3708"/>
    <lineage>
        <taxon>Eukaryota</taxon>
        <taxon>Viridiplantae</taxon>
        <taxon>Streptophyta</taxon>
        <taxon>Embryophyta</taxon>
        <taxon>Tracheophyta</taxon>
        <taxon>Spermatophyta</taxon>
        <taxon>Magnoliopsida</taxon>
        <taxon>eudicotyledons</taxon>
        <taxon>Gunneridae</taxon>
        <taxon>Pentapetalae</taxon>
        <taxon>rosids</taxon>
        <taxon>malvids</taxon>
        <taxon>Brassicales</taxon>
        <taxon>Brassicaceae</taxon>
        <taxon>Brassiceae</taxon>
        <taxon>Brassica</taxon>
    </lineage>
</organism>
<keyword evidence="3" id="KW-1185">Reference proteome</keyword>
<feature type="compositionally biased region" description="Polar residues" evidence="1">
    <location>
        <begin position="287"/>
        <end position="299"/>
    </location>
</feature>
<protein>
    <recommendedName>
        <fullName evidence="4">Zinc knuckle CX2CX4HX4C domain-containing protein</fullName>
    </recommendedName>
</protein>
<reference evidence="2 3" key="1">
    <citation type="submission" date="2021-05" db="EMBL/GenBank/DDBJ databases">
        <title>Genome Assembly of Synthetic Allotetraploid Brassica napus Reveals Homoeologous Exchanges between Subgenomes.</title>
        <authorList>
            <person name="Davis J.T."/>
        </authorList>
    </citation>
    <scope>NUCLEOTIDE SEQUENCE [LARGE SCALE GENOMIC DNA]</scope>
    <source>
        <strain evidence="3">cv. Da-Ae</strain>
        <tissue evidence="2">Seedling</tissue>
    </source>
</reference>